<keyword evidence="4" id="KW-0804">Transcription</keyword>
<evidence type="ECO:0000256" key="1">
    <source>
        <dbReference type="ARBA" id="ARBA00009437"/>
    </source>
</evidence>
<keyword evidence="7" id="KW-1185">Reference proteome</keyword>
<evidence type="ECO:0000259" key="5">
    <source>
        <dbReference type="PROSITE" id="PS50931"/>
    </source>
</evidence>
<dbReference type="InterPro" id="IPR036388">
    <property type="entry name" value="WH-like_DNA-bd_sf"/>
</dbReference>
<dbReference type="PRINTS" id="PR00039">
    <property type="entry name" value="HTHLYSR"/>
</dbReference>
<evidence type="ECO:0000313" key="6">
    <source>
        <dbReference type="EMBL" id="SIR50672.1"/>
    </source>
</evidence>
<reference evidence="6 7" key="1">
    <citation type="submission" date="2017-01" db="EMBL/GenBank/DDBJ databases">
        <authorList>
            <person name="Varghese N."/>
            <person name="Submissions S."/>
        </authorList>
    </citation>
    <scope>NUCLEOTIDE SEQUENCE [LARGE SCALE GENOMIC DNA]</scope>
    <source>
        <strain evidence="6 7">ATCC 23464</strain>
    </source>
</reference>
<comment type="similarity">
    <text evidence="1">Belongs to the LysR transcriptional regulatory family.</text>
</comment>
<evidence type="ECO:0000313" key="7">
    <source>
        <dbReference type="Proteomes" id="UP000186666"/>
    </source>
</evidence>
<dbReference type="Gene3D" id="3.40.190.290">
    <property type="match status" value="1"/>
</dbReference>
<sequence length="300" mass="33741">MDLKELTTFRTIIEEGSFSKAATKLNYAQSTVTNQVQRLEKELGIKLFKRGWDAVLTASGKIYAEEVDALIQHWNYVLEQAKSLEKEEIGTLNIGVIETLTASILPAVLQKFREHKPNITCNFIIGNTDSLSKALMNNSLDFAICGEPHSISTLHFEPINIEQITFIVSKNHPFAEKSDLSLEDLFEYPLIVGGANCLYHIRLDKELSRFSSKPFFYTVSQISSIVPFVQKIPSVGVVLSSLPLSADVVTIPVHMMNPYIPIGLLQRSKKEYVSSTQKVFLQLLNEEFPKDIDKGNPYDL</sequence>
<evidence type="ECO:0000256" key="2">
    <source>
        <dbReference type="ARBA" id="ARBA00023015"/>
    </source>
</evidence>
<keyword evidence="3 6" id="KW-0238">DNA-binding</keyword>
<name>A0ABY1KAE6_9BACL</name>
<dbReference type="PANTHER" id="PTHR30419">
    <property type="entry name" value="HTH-TYPE TRANSCRIPTIONAL REGULATOR YBHD"/>
    <property type="match status" value="1"/>
</dbReference>
<proteinExistence type="inferred from homology"/>
<comment type="caution">
    <text evidence="6">The sequence shown here is derived from an EMBL/GenBank/DDBJ whole genome shotgun (WGS) entry which is preliminary data.</text>
</comment>
<dbReference type="SUPFAM" id="SSF53850">
    <property type="entry name" value="Periplasmic binding protein-like II"/>
    <property type="match status" value="1"/>
</dbReference>
<protein>
    <submittedName>
        <fullName evidence="6">DNA-binding transcriptional regulator, LysR family</fullName>
    </submittedName>
</protein>
<dbReference type="InterPro" id="IPR000847">
    <property type="entry name" value="LysR_HTH_N"/>
</dbReference>
<dbReference type="CDD" id="cd05466">
    <property type="entry name" value="PBP2_LTTR_substrate"/>
    <property type="match status" value="1"/>
</dbReference>
<evidence type="ECO:0000256" key="4">
    <source>
        <dbReference type="ARBA" id="ARBA00023163"/>
    </source>
</evidence>
<dbReference type="InterPro" id="IPR050950">
    <property type="entry name" value="HTH-type_LysR_regulators"/>
</dbReference>
<dbReference type="InterPro" id="IPR036390">
    <property type="entry name" value="WH_DNA-bd_sf"/>
</dbReference>
<accession>A0ABY1KAE6</accession>
<feature type="domain" description="HTH lysR-type" evidence="5">
    <location>
        <begin position="1"/>
        <end position="57"/>
    </location>
</feature>
<dbReference type="GO" id="GO:0003677">
    <property type="term" value="F:DNA binding"/>
    <property type="evidence" value="ECO:0007669"/>
    <property type="project" value="UniProtKB-KW"/>
</dbReference>
<dbReference type="Gene3D" id="1.10.10.10">
    <property type="entry name" value="Winged helix-like DNA-binding domain superfamily/Winged helix DNA-binding domain"/>
    <property type="match status" value="1"/>
</dbReference>
<keyword evidence="2" id="KW-0805">Transcription regulation</keyword>
<dbReference type="InterPro" id="IPR005119">
    <property type="entry name" value="LysR_subst-bd"/>
</dbReference>
<dbReference type="RefSeq" id="WP_068589204.1">
    <property type="nucleotide sequence ID" value="NZ_FTNK01000016.1"/>
</dbReference>
<organism evidence="6 7">
    <name type="scientific">Paenibacillus macquariensis</name>
    <dbReference type="NCBI Taxonomy" id="948756"/>
    <lineage>
        <taxon>Bacteria</taxon>
        <taxon>Bacillati</taxon>
        <taxon>Bacillota</taxon>
        <taxon>Bacilli</taxon>
        <taxon>Bacillales</taxon>
        <taxon>Paenibacillaceae</taxon>
        <taxon>Paenibacillus</taxon>
    </lineage>
</organism>
<dbReference type="Pfam" id="PF03466">
    <property type="entry name" value="LysR_substrate"/>
    <property type="match status" value="1"/>
</dbReference>
<dbReference type="SUPFAM" id="SSF46785">
    <property type="entry name" value="Winged helix' DNA-binding domain"/>
    <property type="match status" value="1"/>
</dbReference>
<dbReference type="PROSITE" id="PS50931">
    <property type="entry name" value="HTH_LYSR"/>
    <property type="match status" value="1"/>
</dbReference>
<gene>
    <name evidence="6" type="ORF">SAMN05421578_11689</name>
</gene>
<dbReference type="PANTHER" id="PTHR30419:SF25">
    <property type="entry name" value="HTH-TYPE TRANSCRIPTIONAL REGULATOR YTLI"/>
    <property type="match status" value="1"/>
</dbReference>
<dbReference type="Proteomes" id="UP000186666">
    <property type="component" value="Unassembled WGS sequence"/>
</dbReference>
<dbReference type="Pfam" id="PF00126">
    <property type="entry name" value="HTH_1"/>
    <property type="match status" value="1"/>
</dbReference>
<dbReference type="EMBL" id="FTNK01000016">
    <property type="protein sequence ID" value="SIR50672.1"/>
    <property type="molecule type" value="Genomic_DNA"/>
</dbReference>
<evidence type="ECO:0000256" key="3">
    <source>
        <dbReference type="ARBA" id="ARBA00023125"/>
    </source>
</evidence>